<dbReference type="InterPro" id="IPR036259">
    <property type="entry name" value="MFS_trans_sf"/>
</dbReference>
<dbReference type="RefSeq" id="WP_068349004.1">
    <property type="nucleotide sequence ID" value="NZ_JFHK01000028.1"/>
</dbReference>
<organism evidence="8 9">
    <name type="scientific">Kosmotoga arenicorallina S304</name>
    <dbReference type="NCBI Taxonomy" id="1453497"/>
    <lineage>
        <taxon>Bacteria</taxon>
        <taxon>Thermotogati</taxon>
        <taxon>Thermotogota</taxon>
        <taxon>Thermotogae</taxon>
        <taxon>Kosmotogales</taxon>
        <taxon>Kosmotogaceae</taxon>
        <taxon>Kosmotoga</taxon>
    </lineage>
</organism>
<feature type="transmembrane region" description="Helical" evidence="7">
    <location>
        <begin position="356"/>
        <end position="377"/>
    </location>
</feature>
<evidence type="ECO:0000256" key="3">
    <source>
        <dbReference type="ARBA" id="ARBA00022475"/>
    </source>
</evidence>
<feature type="transmembrane region" description="Helical" evidence="7">
    <location>
        <begin position="35"/>
        <end position="55"/>
    </location>
</feature>
<keyword evidence="3" id="KW-1003">Cell membrane</keyword>
<dbReference type="Proteomes" id="UP000077339">
    <property type="component" value="Unassembled WGS sequence"/>
</dbReference>
<dbReference type="Gene3D" id="1.20.1250.20">
    <property type="entry name" value="MFS general substrate transporter like domains"/>
    <property type="match status" value="2"/>
</dbReference>
<dbReference type="PANTHER" id="PTHR11328">
    <property type="entry name" value="MAJOR FACILITATOR SUPERFAMILY DOMAIN-CONTAINING PROTEIN"/>
    <property type="match status" value="1"/>
</dbReference>
<gene>
    <name evidence="8" type="ORF">AT15_05230</name>
</gene>
<dbReference type="PANTHER" id="PTHR11328:SF24">
    <property type="entry name" value="MAJOR FACILITATOR SUPERFAMILY (MFS) PROFILE DOMAIN-CONTAINING PROTEIN"/>
    <property type="match status" value="1"/>
</dbReference>
<evidence type="ECO:0000256" key="2">
    <source>
        <dbReference type="ARBA" id="ARBA00022448"/>
    </source>
</evidence>
<dbReference type="EMBL" id="JFHK01000028">
    <property type="protein sequence ID" value="OAA27224.1"/>
    <property type="molecule type" value="Genomic_DNA"/>
</dbReference>
<dbReference type="SUPFAM" id="SSF103473">
    <property type="entry name" value="MFS general substrate transporter"/>
    <property type="match status" value="1"/>
</dbReference>
<feature type="transmembrane region" description="Helical" evidence="7">
    <location>
        <begin position="101"/>
        <end position="123"/>
    </location>
</feature>
<evidence type="ECO:0000256" key="1">
    <source>
        <dbReference type="ARBA" id="ARBA00004651"/>
    </source>
</evidence>
<dbReference type="GO" id="GO:0015293">
    <property type="term" value="F:symporter activity"/>
    <property type="evidence" value="ECO:0007669"/>
    <property type="project" value="InterPro"/>
</dbReference>
<evidence type="ECO:0000256" key="4">
    <source>
        <dbReference type="ARBA" id="ARBA00022692"/>
    </source>
</evidence>
<feature type="transmembrane region" description="Helical" evidence="7">
    <location>
        <begin position="397"/>
        <end position="421"/>
    </location>
</feature>
<dbReference type="InterPro" id="IPR039672">
    <property type="entry name" value="MFS_2"/>
</dbReference>
<keyword evidence="4 7" id="KW-0812">Transmembrane</keyword>
<feature type="transmembrane region" description="Helical" evidence="7">
    <location>
        <begin position="175"/>
        <end position="197"/>
    </location>
</feature>
<dbReference type="InterPro" id="IPR001927">
    <property type="entry name" value="Na/Gal_symport"/>
</dbReference>
<keyword evidence="2" id="KW-0813">Transport</keyword>
<feature type="transmembrane region" description="Helical" evidence="7">
    <location>
        <begin position="224"/>
        <end position="253"/>
    </location>
</feature>
<dbReference type="GO" id="GO:0008643">
    <property type="term" value="P:carbohydrate transport"/>
    <property type="evidence" value="ECO:0007669"/>
    <property type="project" value="InterPro"/>
</dbReference>
<feature type="transmembrane region" description="Helical" evidence="7">
    <location>
        <begin position="76"/>
        <end position="95"/>
    </location>
</feature>
<evidence type="ECO:0000313" key="8">
    <source>
        <dbReference type="EMBL" id="OAA27224.1"/>
    </source>
</evidence>
<evidence type="ECO:0000256" key="7">
    <source>
        <dbReference type="SAM" id="Phobius"/>
    </source>
</evidence>
<evidence type="ECO:0000313" key="9">
    <source>
        <dbReference type="Proteomes" id="UP000077339"/>
    </source>
</evidence>
<feature type="transmembrane region" description="Helical" evidence="7">
    <location>
        <begin position="292"/>
        <end position="308"/>
    </location>
</feature>
<reference evidence="8 9" key="1">
    <citation type="submission" date="2014-02" db="EMBL/GenBank/DDBJ databases">
        <title>Kosmotoga genome sequencing.</title>
        <authorList>
            <person name="Pollo S.M."/>
            <person name="Charchuk R."/>
            <person name="Nesbo C.L."/>
        </authorList>
    </citation>
    <scope>NUCLEOTIDE SEQUENCE [LARGE SCALE GENOMIC DNA]</scope>
    <source>
        <strain evidence="8 9">S304</strain>
    </source>
</reference>
<feature type="transmembrane region" description="Helical" evidence="7">
    <location>
        <begin position="7"/>
        <end position="29"/>
    </location>
</feature>
<dbReference type="InterPro" id="IPR018043">
    <property type="entry name" value="Na/Gal_symport_CS"/>
</dbReference>
<comment type="subcellular location">
    <subcellularLocation>
        <location evidence="1">Cell membrane</location>
        <topology evidence="1">Multi-pass membrane protein</topology>
    </subcellularLocation>
</comment>
<dbReference type="AlphaFoldDB" id="A0A176JUV3"/>
<feature type="transmembrane region" description="Helical" evidence="7">
    <location>
        <begin position="314"/>
        <end position="335"/>
    </location>
</feature>
<dbReference type="NCBIfam" id="TIGR00792">
    <property type="entry name" value="gph"/>
    <property type="match status" value="1"/>
</dbReference>
<dbReference type="CDD" id="cd17332">
    <property type="entry name" value="MFS_MelB_like"/>
    <property type="match status" value="1"/>
</dbReference>
<dbReference type="OrthoDB" id="9764596at2"/>
<keyword evidence="9" id="KW-1185">Reference proteome</keyword>
<evidence type="ECO:0000256" key="6">
    <source>
        <dbReference type="ARBA" id="ARBA00023136"/>
    </source>
</evidence>
<dbReference type="PATRIC" id="fig|1453497.3.peg.1039"/>
<feature type="transmembrane region" description="Helical" evidence="7">
    <location>
        <begin position="144"/>
        <end position="169"/>
    </location>
</feature>
<protein>
    <recommendedName>
        <fullName evidence="10">MFS transporter</fullName>
    </recommendedName>
</protein>
<evidence type="ECO:0008006" key="10">
    <source>
        <dbReference type="Google" id="ProtNLM"/>
    </source>
</evidence>
<evidence type="ECO:0000256" key="5">
    <source>
        <dbReference type="ARBA" id="ARBA00022989"/>
    </source>
</evidence>
<dbReference type="STRING" id="1453497.AT15_05230"/>
<dbReference type="GO" id="GO:0005886">
    <property type="term" value="C:plasma membrane"/>
    <property type="evidence" value="ECO:0007669"/>
    <property type="project" value="UniProtKB-SubCell"/>
</dbReference>
<comment type="caution">
    <text evidence="8">The sequence shown here is derived from an EMBL/GenBank/DDBJ whole genome shotgun (WGS) entry which is preliminary data.</text>
</comment>
<keyword evidence="6 7" id="KW-0472">Membrane</keyword>
<proteinExistence type="predicted"/>
<accession>A0A176JUV3</accession>
<feature type="transmembrane region" description="Helical" evidence="7">
    <location>
        <begin position="259"/>
        <end position="280"/>
    </location>
</feature>
<dbReference type="Pfam" id="PF13347">
    <property type="entry name" value="MFS_2"/>
    <property type="match status" value="1"/>
</dbReference>
<keyword evidence="5 7" id="KW-1133">Transmembrane helix</keyword>
<dbReference type="PROSITE" id="PS00872">
    <property type="entry name" value="NA_GALACTOSIDE_SYMP"/>
    <property type="match status" value="1"/>
</dbReference>
<name>A0A176JUV3_9BACT</name>
<dbReference type="GO" id="GO:0006814">
    <property type="term" value="P:sodium ion transport"/>
    <property type="evidence" value="ECO:0007669"/>
    <property type="project" value="InterPro"/>
</dbReference>
<sequence>MTIKEKLAFGYGDLGLSISWTIVGFYFLFYLTDIAQVNAAWAGFAILIGKIWDAFSDPLFGTFSDKTTSRYGRRRPFILGAAIPYGITFIILWTVPNWSPWLKILYSTIAFLFHTTASTAYAVPYNSLTPELAETYDERTSLNAYRMFFSILGGLIAGAVPAFVIQAFADQRFGYSVMGTIFGIIVISSPLVVFLIIKEKAAQTETGGGFDRSALKDIAKNKPFLLAVSMYFFTWTGINVVSATIIYFATYVMEREAEIGFLIGILFVSSIVFLPLWVWISGKLEKKRAYQLGMIELVLCLLFIAFFGDKLNNFWLYFAVVVTGFGVSAAHVLPFSILPDAVEYDRLISGKRREGMYYGLTTFFQKLGTSLMLFVVGLTLNAVGYKPNVPQGPEVLLAIRLLFGGLPGLLFITGILLMMPYPIDRAFQKKMLEDGGSSE</sequence>